<protein>
    <recommendedName>
        <fullName evidence="4">Membrane protein (TIGR04086 family)</fullName>
    </recommendedName>
</protein>
<feature type="transmembrane region" description="Helical" evidence="1">
    <location>
        <begin position="12"/>
        <end position="39"/>
    </location>
</feature>
<dbReference type="RefSeq" id="WP_103201596.1">
    <property type="nucleotide sequence ID" value="NZ_CVTD020000007.1"/>
</dbReference>
<accession>A0A0H5SDB5</accession>
<keyword evidence="1" id="KW-0812">Transmembrane</keyword>
<feature type="transmembrane region" description="Helical" evidence="1">
    <location>
        <begin position="101"/>
        <end position="123"/>
    </location>
</feature>
<dbReference type="Proteomes" id="UP000236497">
    <property type="component" value="Unassembled WGS sequence"/>
</dbReference>
<keyword evidence="1" id="KW-0472">Membrane</keyword>
<reference evidence="2 3" key="1">
    <citation type="submission" date="2015-06" db="EMBL/GenBank/DDBJ databases">
        <authorList>
            <person name="Wibberg Daniel"/>
        </authorList>
    </citation>
    <scope>NUCLEOTIDE SEQUENCE [LARGE SCALE GENOMIC DNA]</scope>
    <source>
        <strain evidence="2 3">T3/55T</strain>
    </source>
</reference>
<evidence type="ECO:0008006" key="4">
    <source>
        <dbReference type="Google" id="ProtNLM"/>
    </source>
</evidence>
<dbReference type="AlphaFoldDB" id="A0A0H5SDB5"/>
<sequence>MNKAVTQNKKFIYVLEGLLFSYIITAILLLIVSFLMLNFELSGSVISGIINVTYIVSTFMGGFFVGKKTEHRKFIWGLVVGVFYFIILMLVSLLMNRVGPLPIGSLITVFIITGLGGMLGGMIS</sequence>
<dbReference type="Pfam" id="PF12670">
    <property type="entry name" value="DUF3792"/>
    <property type="match status" value="1"/>
</dbReference>
<dbReference type="EMBL" id="CVTD020000007">
    <property type="protein sequence ID" value="CRZ33414.1"/>
    <property type="molecule type" value="Genomic_DNA"/>
</dbReference>
<gene>
    <name evidence="2" type="ORF">HHT355_0200</name>
</gene>
<feature type="transmembrane region" description="Helical" evidence="1">
    <location>
        <begin position="74"/>
        <end position="95"/>
    </location>
</feature>
<organism evidence="2 3">
    <name type="scientific">Herbinix hemicellulosilytica</name>
    <dbReference type="NCBI Taxonomy" id="1564487"/>
    <lineage>
        <taxon>Bacteria</taxon>
        <taxon>Bacillati</taxon>
        <taxon>Bacillota</taxon>
        <taxon>Clostridia</taxon>
        <taxon>Lachnospirales</taxon>
        <taxon>Lachnospiraceae</taxon>
        <taxon>Herbinix</taxon>
    </lineage>
</organism>
<evidence type="ECO:0000313" key="2">
    <source>
        <dbReference type="EMBL" id="CRZ33414.1"/>
    </source>
</evidence>
<name>A0A0H5SDB5_HERHM</name>
<evidence type="ECO:0000256" key="1">
    <source>
        <dbReference type="SAM" id="Phobius"/>
    </source>
</evidence>
<keyword evidence="3" id="KW-1185">Reference proteome</keyword>
<proteinExistence type="predicted"/>
<keyword evidence="1" id="KW-1133">Transmembrane helix</keyword>
<dbReference type="OrthoDB" id="1779887at2"/>
<dbReference type="InterPro" id="IPR023804">
    <property type="entry name" value="DUF3792_TM"/>
</dbReference>
<dbReference type="NCBIfam" id="TIGR04086">
    <property type="entry name" value="TIGR04086_membr"/>
    <property type="match status" value="1"/>
</dbReference>
<feature type="transmembrane region" description="Helical" evidence="1">
    <location>
        <begin position="45"/>
        <end position="65"/>
    </location>
</feature>
<evidence type="ECO:0000313" key="3">
    <source>
        <dbReference type="Proteomes" id="UP000236497"/>
    </source>
</evidence>